<dbReference type="InterPro" id="IPR015927">
    <property type="entry name" value="Peptidase_S24_S26A/B/C"/>
</dbReference>
<organism evidence="2 3">
    <name type="scientific">Candidatus Pantoea communis</name>
    <dbReference type="NCBI Taxonomy" id="2608354"/>
    <lineage>
        <taxon>Bacteria</taxon>
        <taxon>Pseudomonadati</taxon>
        <taxon>Pseudomonadota</taxon>
        <taxon>Gammaproteobacteria</taxon>
        <taxon>Enterobacterales</taxon>
        <taxon>Erwiniaceae</taxon>
        <taxon>Pantoea</taxon>
    </lineage>
</organism>
<dbReference type="Proteomes" id="UP001515780">
    <property type="component" value="Unassembled WGS sequence"/>
</dbReference>
<dbReference type="InterPro" id="IPR039418">
    <property type="entry name" value="LexA-like"/>
</dbReference>
<dbReference type="Gene3D" id="2.10.109.10">
    <property type="entry name" value="Umud Fragment, subunit A"/>
    <property type="match status" value="1"/>
</dbReference>
<dbReference type="PROSITE" id="PS50943">
    <property type="entry name" value="HTH_CROC1"/>
    <property type="match status" value="1"/>
</dbReference>
<sequence>MKNTKVLTPEQLDDAKRLKALYESKKKNLGITQQDIADALDITQGAVGHYLNGRNALNLSAALTFSRLLQVPVSDFSPSLAKEVDAASLPALDKNVTYAGPYEPKGRYPMLSWVSAGQWEEAMEPYSISEINEWYESDVPIQGTGFWLKVEGDSMTAPIGQSIPEGHSVLVDTGREAKNGSLVVAKLTDANEATFKKLVIDGGQRYLKGLNPSWPMTPINGNCRIIGVVVESKVRYV</sequence>
<dbReference type="RefSeq" id="WP_166931493.1">
    <property type="nucleotide sequence ID" value="NZ_VWXC01000001.1"/>
</dbReference>
<evidence type="ECO:0000259" key="1">
    <source>
        <dbReference type="PROSITE" id="PS50943"/>
    </source>
</evidence>
<dbReference type="Pfam" id="PF01381">
    <property type="entry name" value="HTH_3"/>
    <property type="match status" value="1"/>
</dbReference>
<keyword evidence="3" id="KW-1185">Reference proteome</keyword>
<proteinExistence type="predicted"/>
<reference evidence="2 3" key="1">
    <citation type="journal article" date="2019" name="bioRxiv">
        <title>Bacteria contribute to plant secondary compound degradation in a generalist herbivore system.</title>
        <authorList>
            <person name="Francoeur C.B."/>
            <person name="Khadempour L."/>
            <person name="Moreira-Soto R.D."/>
            <person name="Gotting K."/>
            <person name="Book A.J."/>
            <person name="Pinto-Tomas A.A."/>
            <person name="Keefover-Ring K."/>
            <person name="Currie C.R."/>
        </authorList>
    </citation>
    <scope>NUCLEOTIDE SEQUENCE [LARGE SCALE GENOMIC DNA]</scope>
    <source>
        <strain evidence="2">Al-1710</strain>
    </source>
</reference>
<dbReference type="EMBL" id="VWXC01000001">
    <property type="protein sequence ID" value="NIG17469.1"/>
    <property type="molecule type" value="Genomic_DNA"/>
</dbReference>
<dbReference type="Pfam" id="PF00717">
    <property type="entry name" value="Peptidase_S24"/>
    <property type="match status" value="1"/>
</dbReference>
<evidence type="ECO:0000313" key="3">
    <source>
        <dbReference type="Proteomes" id="UP001515780"/>
    </source>
</evidence>
<dbReference type="CDD" id="cd06529">
    <property type="entry name" value="S24_LexA-like"/>
    <property type="match status" value="1"/>
</dbReference>
<name>A0ABX0RNK4_9GAMM</name>
<dbReference type="SUPFAM" id="SSF47413">
    <property type="entry name" value="lambda repressor-like DNA-binding domains"/>
    <property type="match status" value="1"/>
</dbReference>
<dbReference type="SUPFAM" id="SSF51306">
    <property type="entry name" value="LexA/Signal peptidase"/>
    <property type="match status" value="1"/>
</dbReference>
<dbReference type="PANTHER" id="PTHR33516">
    <property type="entry name" value="LEXA REPRESSOR"/>
    <property type="match status" value="1"/>
</dbReference>
<gene>
    <name evidence="2" type="ORF">F3J37_02095</name>
</gene>
<accession>A0ABX0RNK4</accession>
<dbReference type="InterPro" id="IPR010982">
    <property type="entry name" value="Lambda_DNA-bd_dom_sf"/>
</dbReference>
<dbReference type="Gene3D" id="1.10.260.40">
    <property type="entry name" value="lambda repressor-like DNA-binding domains"/>
    <property type="match status" value="1"/>
</dbReference>
<comment type="caution">
    <text evidence="2">The sequence shown here is derived from an EMBL/GenBank/DDBJ whole genome shotgun (WGS) entry which is preliminary data.</text>
</comment>
<evidence type="ECO:0000313" key="2">
    <source>
        <dbReference type="EMBL" id="NIG17469.1"/>
    </source>
</evidence>
<dbReference type="CDD" id="cd00093">
    <property type="entry name" value="HTH_XRE"/>
    <property type="match status" value="1"/>
</dbReference>
<dbReference type="SMART" id="SM00530">
    <property type="entry name" value="HTH_XRE"/>
    <property type="match status" value="1"/>
</dbReference>
<dbReference type="InterPro" id="IPR036286">
    <property type="entry name" value="LexA/Signal_pep-like_sf"/>
</dbReference>
<feature type="domain" description="HTH cro/C1-type" evidence="1">
    <location>
        <begin position="18"/>
        <end position="76"/>
    </location>
</feature>
<dbReference type="PANTHER" id="PTHR33516:SF2">
    <property type="entry name" value="LEXA REPRESSOR-RELATED"/>
    <property type="match status" value="1"/>
</dbReference>
<protein>
    <submittedName>
        <fullName evidence="2">Helix-turn-helix domain-containing protein</fullName>
    </submittedName>
</protein>
<dbReference type="InterPro" id="IPR050077">
    <property type="entry name" value="LexA_repressor"/>
</dbReference>
<dbReference type="InterPro" id="IPR001387">
    <property type="entry name" value="Cro/C1-type_HTH"/>
</dbReference>